<accession>A0A117J441</accession>
<dbReference type="InterPro" id="IPR049874">
    <property type="entry name" value="ROK_cs"/>
</dbReference>
<evidence type="ECO:0000256" key="5">
    <source>
        <dbReference type="ARBA" id="ARBA00022842"/>
    </source>
</evidence>
<dbReference type="STRING" id="1299998.AUL39_08520"/>
<dbReference type="CDD" id="cd24067">
    <property type="entry name" value="ASKHA_NBD_ROK_BsFRK-like"/>
    <property type="match status" value="1"/>
</dbReference>
<evidence type="ECO:0000313" key="9">
    <source>
        <dbReference type="Proteomes" id="UP000054078"/>
    </source>
</evidence>
<dbReference type="AlphaFoldDB" id="A0A117J441"/>
<keyword evidence="4" id="KW-0862">Zinc</keyword>
<evidence type="ECO:0000256" key="1">
    <source>
        <dbReference type="ARBA" id="ARBA00001946"/>
    </source>
</evidence>
<dbReference type="PROSITE" id="PS01125">
    <property type="entry name" value="ROK"/>
    <property type="match status" value="1"/>
</dbReference>
<keyword evidence="5" id="KW-0460">Magnesium</keyword>
<keyword evidence="8" id="KW-0808">Transferase</keyword>
<dbReference type="GO" id="GO:0046872">
    <property type="term" value="F:metal ion binding"/>
    <property type="evidence" value="ECO:0007669"/>
    <property type="project" value="UniProtKB-KW"/>
</dbReference>
<evidence type="ECO:0000256" key="7">
    <source>
        <dbReference type="ARBA" id="ARBA00048451"/>
    </source>
</evidence>
<dbReference type="InterPro" id="IPR000600">
    <property type="entry name" value="ROK"/>
</dbReference>
<protein>
    <recommendedName>
        <fullName evidence="6">fructokinase</fullName>
        <ecNumber evidence="6">2.7.1.4</ecNumber>
    </recommendedName>
</protein>
<dbReference type="PANTHER" id="PTHR42742">
    <property type="entry name" value="TRANSCRIPTIONAL REPRESSOR MPRA"/>
    <property type="match status" value="1"/>
</dbReference>
<evidence type="ECO:0000256" key="2">
    <source>
        <dbReference type="ARBA" id="ARBA00006479"/>
    </source>
</evidence>
<dbReference type="InterPro" id="IPR043129">
    <property type="entry name" value="ATPase_NBD"/>
</dbReference>
<evidence type="ECO:0000256" key="4">
    <source>
        <dbReference type="ARBA" id="ARBA00022833"/>
    </source>
</evidence>
<dbReference type="EC" id="2.7.1.4" evidence="6"/>
<evidence type="ECO:0000256" key="6">
    <source>
        <dbReference type="ARBA" id="ARBA00038887"/>
    </source>
</evidence>
<dbReference type="SUPFAM" id="SSF53067">
    <property type="entry name" value="Actin-like ATPase domain"/>
    <property type="match status" value="1"/>
</dbReference>
<keyword evidence="9" id="KW-1185">Reference proteome</keyword>
<organism evidence="8 9">
    <name type="scientific">Tractidigestivibacter scatoligenes</name>
    <name type="common">Olsenella scatoligenes</name>
    <dbReference type="NCBI Taxonomy" id="1299998"/>
    <lineage>
        <taxon>Bacteria</taxon>
        <taxon>Bacillati</taxon>
        <taxon>Actinomycetota</taxon>
        <taxon>Coriobacteriia</taxon>
        <taxon>Coriobacteriales</taxon>
        <taxon>Atopobiaceae</taxon>
        <taxon>Tractidigestivibacter</taxon>
    </lineage>
</organism>
<comment type="caution">
    <text evidence="8">The sequence shown here is derived from an EMBL/GenBank/DDBJ whole genome shotgun (WGS) entry which is preliminary data.</text>
</comment>
<gene>
    <name evidence="8" type="ORF">AUL39_08520</name>
</gene>
<name>A0A117J441_TRASO</name>
<dbReference type="EMBL" id="LOJF01000010">
    <property type="protein sequence ID" value="KUH58239.1"/>
    <property type="molecule type" value="Genomic_DNA"/>
</dbReference>
<dbReference type="Pfam" id="PF00480">
    <property type="entry name" value="ROK"/>
    <property type="match status" value="1"/>
</dbReference>
<comment type="catalytic activity">
    <reaction evidence="7">
        <text>D-fructose + ATP = D-fructose 6-phosphate + ADP + H(+)</text>
        <dbReference type="Rhea" id="RHEA:16125"/>
        <dbReference type="ChEBI" id="CHEBI:15378"/>
        <dbReference type="ChEBI" id="CHEBI:30616"/>
        <dbReference type="ChEBI" id="CHEBI:37721"/>
        <dbReference type="ChEBI" id="CHEBI:61527"/>
        <dbReference type="ChEBI" id="CHEBI:456216"/>
        <dbReference type="EC" id="2.7.1.4"/>
    </reaction>
</comment>
<dbReference type="RefSeq" id="WP_059055290.1">
    <property type="nucleotide sequence ID" value="NZ_LOJF01000010.1"/>
</dbReference>
<sequence>MARIGALEAGGTKMVLSVGTPEGEVLEREEIPTQGPQDCVDRMVEWFGSHNVDALGIGAFGPTGVNPSSSSYGKILETPKTAWRHFDFLSAFKPLGIPIGYDTDVNVACLGEVTYGSCKGLDTVVYLTVGTGIGAGVMVSGQLLHGMLHPEAGHILLEIQPGDEGNCVCPYHDRCFEGLAAGPSIEHRWGKKGFELADRPEVWDLESTYLAEGISTYVLCYSPQRIVLGGGVMKQTQLFPLVRKKVLENLNGYLVTPELADIDSYIVEAGCKGDQGVLGCIELGRRALEAARA</sequence>
<evidence type="ECO:0000256" key="3">
    <source>
        <dbReference type="ARBA" id="ARBA00022723"/>
    </source>
</evidence>
<reference evidence="8 9" key="1">
    <citation type="submission" date="2015-12" db="EMBL/GenBank/DDBJ databases">
        <title>Draft Genome Sequence of Olsenella scatoligenes SK9K4T; a Producer of 3-Methylindole- (skatole) and 4-Methylphenol- (p-cresol) Isolated from Pig Feces.</title>
        <authorList>
            <person name="Li X."/>
            <person name="Borg B."/>
            <person name="Canibe N."/>
        </authorList>
    </citation>
    <scope>NUCLEOTIDE SEQUENCE [LARGE SCALE GENOMIC DNA]</scope>
    <source>
        <strain evidence="8 9">SK9K4</strain>
    </source>
</reference>
<dbReference type="Proteomes" id="UP000054078">
    <property type="component" value="Unassembled WGS sequence"/>
</dbReference>
<dbReference type="InterPro" id="IPR051804">
    <property type="entry name" value="Carb_Metab_Reg_Kinase/Isom"/>
</dbReference>
<keyword evidence="8" id="KW-0418">Kinase</keyword>
<evidence type="ECO:0000313" key="8">
    <source>
        <dbReference type="EMBL" id="KUH58239.1"/>
    </source>
</evidence>
<dbReference type="OrthoDB" id="9783435at2"/>
<dbReference type="GO" id="GO:0008865">
    <property type="term" value="F:fructokinase activity"/>
    <property type="evidence" value="ECO:0007669"/>
    <property type="project" value="UniProtKB-EC"/>
</dbReference>
<dbReference type="Gene3D" id="3.30.420.40">
    <property type="match status" value="2"/>
</dbReference>
<keyword evidence="3" id="KW-0479">Metal-binding</keyword>
<proteinExistence type="inferred from homology"/>
<comment type="similarity">
    <text evidence="2">Belongs to the ROK (NagC/XylR) family.</text>
</comment>
<comment type="cofactor">
    <cofactor evidence="1">
        <name>Mg(2+)</name>
        <dbReference type="ChEBI" id="CHEBI:18420"/>
    </cofactor>
</comment>
<dbReference type="PANTHER" id="PTHR42742:SF3">
    <property type="entry name" value="FRUCTOKINASE"/>
    <property type="match status" value="1"/>
</dbReference>